<protein>
    <submittedName>
        <fullName evidence="1">Lanthionine synthetase</fullName>
    </submittedName>
</protein>
<dbReference type="PRINTS" id="PR01950">
    <property type="entry name" value="LANCSUPER"/>
</dbReference>
<dbReference type="SMART" id="SM01260">
    <property type="entry name" value="LANC_like"/>
    <property type="match status" value="1"/>
</dbReference>
<sequence>MTSQIVASIADRLTDPETVAAVTTRPENELTLPSGALRQWEPNGLSDAFPAVSLLFSELAAADPARRVHAHAHLSAALAAEAPPPVPALYGGSVALAFAAHAAATASGGYGTLLSRLDEAIAGQALRWTRARRARLDAGDPVGDWGGYDVITGGSGFGRYLLARQERTGAEATGEALRETLGLLVRLALAGDVTVGGRKLPVWWVRHDMTRGHADGGHLNLGLAHGVGGPLALLALAWRAGVRVDGQDEAAAAIVALLDAHRLDDDAGPYWPHETTLDEHGHGHERGHGHGHGHAHRGRTRDAWCYGAAGMGRALFLAGAAFEEKEWRETGDAAVRGAFATSGEHSIHDSTLCHGWAGLLHIASRMGHDTGDPVHASAAGRFAGRLRESYDPDAAFGFRYTHPAAARVTDRPGFLEGAAGAALALHCHETGAPPATGWDAALLLA</sequence>
<accession>A0ABX8QZZ5</accession>
<dbReference type="RefSeq" id="WP_231329435.1">
    <property type="nucleotide sequence ID" value="NZ_CP059572.1"/>
</dbReference>
<proteinExistence type="predicted"/>
<reference evidence="1" key="1">
    <citation type="submission" date="2020-07" db="EMBL/GenBank/DDBJ databases">
        <authorList>
            <person name="Tarantini F.S."/>
            <person name="Hong K.W."/>
            <person name="Chan K.G."/>
        </authorList>
    </citation>
    <scope>NUCLEOTIDE SEQUENCE</scope>
    <source>
        <strain evidence="1">32-07</strain>
    </source>
</reference>
<gene>
    <name evidence="1" type="ORF">AGRA3207_004965</name>
</gene>
<dbReference type="PRINTS" id="PR01955">
    <property type="entry name" value="LANCFRANKIA"/>
</dbReference>
<evidence type="ECO:0000313" key="2">
    <source>
        <dbReference type="Proteomes" id="UP001049518"/>
    </source>
</evidence>
<organism evidence="1 2">
    <name type="scientific">Actinomadura graeca</name>
    <dbReference type="NCBI Taxonomy" id="2750812"/>
    <lineage>
        <taxon>Bacteria</taxon>
        <taxon>Bacillati</taxon>
        <taxon>Actinomycetota</taxon>
        <taxon>Actinomycetes</taxon>
        <taxon>Streptosporangiales</taxon>
        <taxon>Thermomonosporaceae</taxon>
        <taxon>Actinomadura</taxon>
    </lineage>
</organism>
<dbReference type="Gene3D" id="1.50.10.20">
    <property type="match status" value="1"/>
</dbReference>
<dbReference type="EMBL" id="CP059572">
    <property type="protein sequence ID" value="QXJ23764.1"/>
    <property type="molecule type" value="Genomic_DNA"/>
</dbReference>
<dbReference type="Proteomes" id="UP001049518">
    <property type="component" value="Chromosome"/>
</dbReference>
<dbReference type="Pfam" id="PF05147">
    <property type="entry name" value="LANC_like"/>
    <property type="match status" value="1"/>
</dbReference>
<dbReference type="SUPFAM" id="SSF158745">
    <property type="entry name" value="LanC-like"/>
    <property type="match status" value="1"/>
</dbReference>
<keyword evidence="2" id="KW-1185">Reference proteome</keyword>
<dbReference type="InterPro" id="IPR007822">
    <property type="entry name" value="LANC-like"/>
</dbReference>
<evidence type="ECO:0000313" key="1">
    <source>
        <dbReference type="EMBL" id="QXJ23764.1"/>
    </source>
</evidence>
<name>A0ABX8QZZ5_9ACTN</name>